<keyword evidence="1" id="KW-0732">Signal</keyword>
<protein>
    <recommendedName>
        <fullName evidence="2">Phytocyanin domain-containing protein</fullName>
    </recommendedName>
</protein>
<dbReference type="OrthoDB" id="2331100at2759"/>
<dbReference type="Pfam" id="PF02298">
    <property type="entry name" value="Cu_bind_like"/>
    <property type="match status" value="1"/>
</dbReference>
<dbReference type="AlphaFoldDB" id="A0A0N1H6T7"/>
<feature type="chain" id="PRO_5005873058" description="Phytocyanin domain-containing protein" evidence="1">
    <location>
        <begin position="19"/>
        <end position="225"/>
    </location>
</feature>
<reference evidence="3 4" key="1">
    <citation type="submission" date="2015-06" db="EMBL/GenBank/DDBJ databases">
        <title>Draft genome of the ant-associated black yeast Phialophora attae CBS 131958.</title>
        <authorList>
            <person name="Moreno L.F."/>
            <person name="Stielow B.J."/>
            <person name="de Hoog S."/>
            <person name="Vicente V.A."/>
            <person name="Weiss V.A."/>
            <person name="de Vries M."/>
            <person name="Cruz L.M."/>
            <person name="Souza E.M."/>
        </authorList>
    </citation>
    <scope>NUCLEOTIDE SEQUENCE [LARGE SCALE GENOMIC DNA]</scope>
    <source>
        <strain evidence="3 4">CBS 131958</strain>
    </source>
</reference>
<proteinExistence type="predicted"/>
<dbReference type="EMBL" id="LFJN01000008">
    <property type="protein sequence ID" value="KPI41884.1"/>
    <property type="molecule type" value="Genomic_DNA"/>
</dbReference>
<evidence type="ECO:0000313" key="4">
    <source>
        <dbReference type="Proteomes" id="UP000038010"/>
    </source>
</evidence>
<name>A0A0N1H6T7_9EURO</name>
<evidence type="ECO:0000259" key="2">
    <source>
        <dbReference type="Pfam" id="PF02298"/>
    </source>
</evidence>
<feature type="domain" description="Phytocyanin" evidence="2">
    <location>
        <begin position="60"/>
        <end position="134"/>
    </location>
</feature>
<dbReference type="InterPro" id="IPR052953">
    <property type="entry name" value="Ser-rich/MCO-related"/>
</dbReference>
<dbReference type="PANTHER" id="PTHR34883:SF15">
    <property type="entry name" value="EXTRACELLULAR SERINE-RICH PROTEIN"/>
    <property type="match status" value="1"/>
</dbReference>
<sequence>MSTISAILFLTIPLFTNAQDYGGSPAPKSSSASAAAASSAPAAGVHVVDVGKTGFNFMPSSLTAKVGDQVEFHFDNPTHSVAQSVFNSPCAPSGPTGFWSGFPNDLSKPFTITINSTDPIWFYCAQVSHCQSGMVGVINPPSGQTIDDFTSAAKNAPNSKAPTTIQGGVFAAASGAKTSGSASASASGTGSAATSSASSVSGVERLSVDVMAALGAGGLMLAWMS</sequence>
<dbReference type="GeneID" id="28737717"/>
<dbReference type="VEuPathDB" id="FungiDB:AB675_5610"/>
<feature type="signal peptide" evidence="1">
    <location>
        <begin position="1"/>
        <end position="18"/>
    </location>
</feature>
<organism evidence="3 4">
    <name type="scientific">Cyphellophora attinorum</name>
    <dbReference type="NCBI Taxonomy" id="1664694"/>
    <lineage>
        <taxon>Eukaryota</taxon>
        <taxon>Fungi</taxon>
        <taxon>Dikarya</taxon>
        <taxon>Ascomycota</taxon>
        <taxon>Pezizomycotina</taxon>
        <taxon>Eurotiomycetes</taxon>
        <taxon>Chaetothyriomycetidae</taxon>
        <taxon>Chaetothyriales</taxon>
        <taxon>Cyphellophoraceae</taxon>
        <taxon>Cyphellophora</taxon>
    </lineage>
</organism>
<dbReference type="PANTHER" id="PTHR34883">
    <property type="entry name" value="SERINE-RICH PROTEIN, PUTATIVE-RELATED-RELATED"/>
    <property type="match status" value="1"/>
</dbReference>
<dbReference type="InterPro" id="IPR008972">
    <property type="entry name" value="Cupredoxin"/>
</dbReference>
<evidence type="ECO:0000313" key="3">
    <source>
        <dbReference type="EMBL" id="KPI41884.1"/>
    </source>
</evidence>
<evidence type="ECO:0000256" key="1">
    <source>
        <dbReference type="SAM" id="SignalP"/>
    </source>
</evidence>
<dbReference type="GO" id="GO:0009055">
    <property type="term" value="F:electron transfer activity"/>
    <property type="evidence" value="ECO:0007669"/>
    <property type="project" value="InterPro"/>
</dbReference>
<keyword evidence="4" id="KW-1185">Reference proteome</keyword>
<dbReference type="Gene3D" id="2.60.40.420">
    <property type="entry name" value="Cupredoxins - blue copper proteins"/>
    <property type="match status" value="1"/>
</dbReference>
<gene>
    <name evidence="3" type="ORF">AB675_5610</name>
</gene>
<dbReference type="SUPFAM" id="SSF49503">
    <property type="entry name" value="Cupredoxins"/>
    <property type="match status" value="1"/>
</dbReference>
<dbReference type="Proteomes" id="UP000038010">
    <property type="component" value="Unassembled WGS sequence"/>
</dbReference>
<dbReference type="STRING" id="1664694.A0A0N1H6T7"/>
<accession>A0A0N1H6T7</accession>
<comment type="caution">
    <text evidence="3">The sequence shown here is derived from an EMBL/GenBank/DDBJ whole genome shotgun (WGS) entry which is preliminary data.</text>
</comment>
<dbReference type="CDD" id="cd00920">
    <property type="entry name" value="Cupredoxin"/>
    <property type="match status" value="1"/>
</dbReference>
<dbReference type="InterPro" id="IPR003245">
    <property type="entry name" value="Phytocyanin_dom"/>
</dbReference>
<dbReference type="RefSeq" id="XP_018001847.1">
    <property type="nucleotide sequence ID" value="XM_018145837.1"/>
</dbReference>